<dbReference type="PANTHER" id="PTHR32319:SF0">
    <property type="entry name" value="BACTERIAL HEMOLYSIN-LIKE PROTEIN"/>
    <property type="match status" value="1"/>
</dbReference>
<dbReference type="SUPFAM" id="SSF55174">
    <property type="entry name" value="Alpha-L RNA-binding motif"/>
    <property type="match status" value="1"/>
</dbReference>
<proteinExistence type="inferred from homology"/>
<dbReference type="Pfam" id="PF01479">
    <property type="entry name" value="S4"/>
    <property type="match status" value="1"/>
</dbReference>
<evidence type="ECO:0000256" key="1">
    <source>
        <dbReference type="ARBA" id="ARBA00022884"/>
    </source>
</evidence>
<feature type="domain" description="RNA-binding S4" evidence="5">
    <location>
        <begin position="3"/>
        <end position="67"/>
    </location>
</feature>
<dbReference type="Proteomes" id="UP000613840">
    <property type="component" value="Unassembled WGS sequence"/>
</dbReference>
<dbReference type="EMBL" id="BMMZ01000001">
    <property type="protein sequence ID" value="GGL49657.1"/>
    <property type="molecule type" value="Genomic_DNA"/>
</dbReference>
<organism evidence="6 7">
    <name type="scientific">Microlunatus endophyticus</name>
    <dbReference type="NCBI Taxonomy" id="1716077"/>
    <lineage>
        <taxon>Bacteria</taxon>
        <taxon>Bacillati</taxon>
        <taxon>Actinomycetota</taxon>
        <taxon>Actinomycetes</taxon>
        <taxon>Propionibacteriales</taxon>
        <taxon>Propionibacteriaceae</taxon>
        <taxon>Microlunatus</taxon>
    </lineage>
</organism>
<evidence type="ECO:0000256" key="2">
    <source>
        <dbReference type="ARBA" id="ARBA00029460"/>
    </source>
</evidence>
<dbReference type="InterPro" id="IPR004538">
    <property type="entry name" value="Hemolysin_A/TlyA"/>
</dbReference>
<dbReference type="SMART" id="SM00363">
    <property type="entry name" value="S4"/>
    <property type="match status" value="1"/>
</dbReference>
<comment type="caution">
    <text evidence="6">The sequence shown here is derived from an EMBL/GenBank/DDBJ whole genome shotgun (WGS) entry which is preliminary data.</text>
</comment>
<evidence type="ECO:0000313" key="6">
    <source>
        <dbReference type="EMBL" id="GGL49657.1"/>
    </source>
</evidence>
<evidence type="ECO:0000259" key="5">
    <source>
        <dbReference type="SMART" id="SM00363"/>
    </source>
</evidence>
<keyword evidence="7" id="KW-1185">Reference proteome</keyword>
<dbReference type="AlphaFoldDB" id="A0A917S223"/>
<dbReference type="PANTHER" id="PTHR32319">
    <property type="entry name" value="BACTERIAL HEMOLYSIN-LIKE PROTEIN"/>
    <property type="match status" value="1"/>
</dbReference>
<dbReference type="CDD" id="cd00165">
    <property type="entry name" value="S4"/>
    <property type="match status" value="1"/>
</dbReference>
<dbReference type="CDD" id="cd02440">
    <property type="entry name" value="AdoMet_MTases"/>
    <property type="match status" value="1"/>
</dbReference>
<dbReference type="GO" id="GO:0032259">
    <property type="term" value="P:methylation"/>
    <property type="evidence" value="ECO:0007669"/>
    <property type="project" value="InterPro"/>
</dbReference>
<sequence>MTGRLDVALAARGLARSRTHARELIEGGRVLINGRPAGKASSTVGDHDHLELTESDPYVSRAAYKLLGALDDLGVMVPRTALDAGASTGGFTQVLLERGCEQVIALDVGHDQLDPLLREDPRVINLQGTNLRDLEPALIGDRSVELVVADVSFISLTLLLGPLISVLTTGGRLLTMIKPQFEVGRQLLGKGGVVRSPALREHAVRTVTAAASELGWWPLAAAASRLPGPAGNVEYFVLFSGDPSTADTDRDPGVIDRLFDPQPSGDGGR</sequence>
<dbReference type="InterPro" id="IPR002942">
    <property type="entry name" value="S4_RNA-bd"/>
</dbReference>
<dbReference type="InterPro" id="IPR047048">
    <property type="entry name" value="TlyA"/>
</dbReference>
<dbReference type="InterPro" id="IPR036986">
    <property type="entry name" value="S4_RNA-bd_sf"/>
</dbReference>
<dbReference type="RefSeq" id="WP_188893548.1">
    <property type="nucleotide sequence ID" value="NZ_BMMZ01000001.1"/>
</dbReference>
<protein>
    <submittedName>
        <fullName evidence="6">TlyA family rRNA (Cytidine-2'-O)-methyltransferase</fullName>
    </submittedName>
</protein>
<dbReference type="Pfam" id="PF01728">
    <property type="entry name" value="FtsJ"/>
    <property type="match status" value="1"/>
</dbReference>
<dbReference type="Gene3D" id="3.40.50.150">
    <property type="entry name" value="Vaccinia Virus protein VP39"/>
    <property type="match status" value="1"/>
</dbReference>
<accession>A0A917S223</accession>
<dbReference type="GO" id="GO:0003723">
    <property type="term" value="F:RNA binding"/>
    <property type="evidence" value="ECO:0007669"/>
    <property type="project" value="UniProtKB-KW"/>
</dbReference>
<feature type="compositionally biased region" description="Basic and acidic residues" evidence="4">
    <location>
        <begin position="247"/>
        <end position="259"/>
    </location>
</feature>
<evidence type="ECO:0000313" key="7">
    <source>
        <dbReference type="Proteomes" id="UP000613840"/>
    </source>
</evidence>
<evidence type="ECO:0000256" key="3">
    <source>
        <dbReference type="PROSITE-ProRule" id="PRU00182"/>
    </source>
</evidence>
<evidence type="ECO:0000256" key="4">
    <source>
        <dbReference type="SAM" id="MobiDB-lite"/>
    </source>
</evidence>
<gene>
    <name evidence="6" type="ORF">GCM10011575_04780</name>
</gene>
<dbReference type="Gene3D" id="3.10.290.10">
    <property type="entry name" value="RNA-binding S4 domain"/>
    <property type="match status" value="1"/>
</dbReference>
<reference evidence="6" key="1">
    <citation type="journal article" date="2014" name="Int. J. Syst. Evol. Microbiol.">
        <title>Complete genome sequence of Corynebacterium casei LMG S-19264T (=DSM 44701T), isolated from a smear-ripened cheese.</title>
        <authorList>
            <consortium name="US DOE Joint Genome Institute (JGI-PGF)"/>
            <person name="Walter F."/>
            <person name="Albersmeier A."/>
            <person name="Kalinowski J."/>
            <person name="Ruckert C."/>
        </authorList>
    </citation>
    <scope>NUCLEOTIDE SEQUENCE</scope>
    <source>
        <strain evidence="6">CGMCC 4.7306</strain>
    </source>
</reference>
<dbReference type="GO" id="GO:0008168">
    <property type="term" value="F:methyltransferase activity"/>
    <property type="evidence" value="ECO:0007669"/>
    <property type="project" value="InterPro"/>
</dbReference>
<reference evidence="6" key="2">
    <citation type="submission" date="2020-09" db="EMBL/GenBank/DDBJ databases">
        <authorList>
            <person name="Sun Q."/>
            <person name="Zhou Y."/>
        </authorList>
    </citation>
    <scope>NUCLEOTIDE SEQUENCE</scope>
    <source>
        <strain evidence="6">CGMCC 4.7306</strain>
    </source>
</reference>
<comment type="similarity">
    <text evidence="2">Belongs to the TlyA family.</text>
</comment>
<keyword evidence="1 3" id="KW-0694">RNA-binding</keyword>
<name>A0A917S223_9ACTN</name>
<dbReference type="PIRSF" id="PIRSF005578">
    <property type="entry name" value="TlyA"/>
    <property type="match status" value="1"/>
</dbReference>
<dbReference type="InterPro" id="IPR029063">
    <property type="entry name" value="SAM-dependent_MTases_sf"/>
</dbReference>
<dbReference type="PROSITE" id="PS50889">
    <property type="entry name" value="S4"/>
    <property type="match status" value="1"/>
</dbReference>
<feature type="region of interest" description="Disordered" evidence="4">
    <location>
        <begin position="247"/>
        <end position="269"/>
    </location>
</feature>
<dbReference type="InterPro" id="IPR002877">
    <property type="entry name" value="RNA_MeTrfase_FtsJ_dom"/>
</dbReference>
<dbReference type="SUPFAM" id="SSF53335">
    <property type="entry name" value="S-adenosyl-L-methionine-dependent methyltransferases"/>
    <property type="match status" value="1"/>
</dbReference>